<gene>
    <name evidence="2" type="ORF">ACFOW9_13135</name>
</gene>
<dbReference type="EMBL" id="JBHSCQ010000022">
    <property type="protein sequence ID" value="MFC4266548.1"/>
    <property type="molecule type" value="Genomic_DNA"/>
</dbReference>
<proteinExistence type="predicted"/>
<dbReference type="Proteomes" id="UP001595773">
    <property type="component" value="Unassembled WGS sequence"/>
</dbReference>
<sequence>MKQITNEQLKDRLGAAADALGGKVATLTDDDIRAATELTGWTRGHILAHTTNVCDAVARQIEFALRGESIEFYDDGQSGRNQAIEMAASHGTDEHRTRLDAALSRVLGDLAGLADDQWQLRISYRDGTIFDGALALWRELVIHLADLDMGRGPETWSKDFCLYLIDFLTPRVPPQLRLVMLPLGLESITVGTGEDTVSVQGMLTDIAAWLAGRTPTMGSLRAEAAADSVALPALLPWPSATAAR</sequence>
<protein>
    <submittedName>
        <fullName evidence="2">Maleylpyruvate isomerase family mycothiol-dependent enzyme</fullName>
    </submittedName>
</protein>
<dbReference type="InterPro" id="IPR034660">
    <property type="entry name" value="DinB/YfiT-like"/>
</dbReference>
<keyword evidence="3" id="KW-1185">Reference proteome</keyword>
<dbReference type="SUPFAM" id="SSF55718">
    <property type="entry name" value="SCP-like"/>
    <property type="match status" value="1"/>
</dbReference>
<dbReference type="InterPro" id="IPR017517">
    <property type="entry name" value="Maleyloyr_isom"/>
</dbReference>
<dbReference type="GO" id="GO:0016853">
    <property type="term" value="F:isomerase activity"/>
    <property type="evidence" value="ECO:0007669"/>
    <property type="project" value="UniProtKB-KW"/>
</dbReference>
<dbReference type="Pfam" id="PF11716">
    <property type="entry name" value="MDMPI_N"/>
    <property type="match status" value="1"/>
</dbReference>
<comment type="caution">
    <text evidence="2">The sequence shown here is derived from an EMBL/GenBank/DDBJ whole genome shotgun (WGS) entry which is preliminary data.</text>
</comment>
<keyword evidence="2" id="KW-0413">Isomerase</keyword>
<dbReference type="SUPFAM" id="SSF109854">
    <property type="entry name" value="DinB/YfiT-like putative metalloenzymes"/>
    <property type="match status" value="1"/>
</dbReference>
<evidence type="ECO:0000313" key="2">
    <source>
        <dbReference type="EMBL" id="MFC4266548.1"/>
    </source>
</evidence>
<reference evidence="3" key="1">
    <citation type="journal article" date="2019" name="Int. J. Syst. Evol. Microbiol.">
        <title>The Global Catalogue of Microorganisms (GCM) 10K type strain sequencing project: providing services to taxonomists for standard genome sequencing and annotation.</title>
        <authorList>
            <consortium name="The Broad Institute Genomics Platform"/>
            <consortium name="The Broad Institute Genome Sequencing Center for Infectious Disease"/>
            <person name="Wu L."/>
            <person name="Ma J."/>
        </authorList>
    </citation>
    <scope>NUCLEOTIDE SEQUENCE [LARGE SCALE GENOMIC DNA]</scope>
    <source>
        <strain evidence="3">CGMCC 1.10698</strain>
    </source>
</reference>
<dbReference type="InterPro" id="IPR036527">
    <property type="entry name" value="SCP2_sterol-bd_dom_sf"/>
</dbReference>
<evidence type="ECO:0000259" key="1">
    <source>
        <dbReference type="Pfam" id="PF11716"/>
    </source>
</evidence>
<feature type="domain" description="Mycothiol-dependent maleylpyruvate isomerase metal-binding" evidence="1">
    <location>
        <begin position="14"/>
        <end position="147"/>
    </location>
</feature>
<evidence type="ECO:0000313" key="3">
    <source>
        <dbReference type="Proteomes" id="UP001595773"/>
    </source>
</evidence>
<dbReference type="RefSeq" id="WP_230066195.1">
    <property type="nucleotide sequence ID" value="NZ_BAABLL010000010.1"/>
</dbReference>
<organism evidence="2 3">
    <name type="scientific">Arthrobacter cryoconiti</name>
    <dbReference type="NCBI Taxonomy" id="748907"/>
    <lineage>
        <taxon>Bacteria</taxon>
        <taxon>Bacillati</taxon>
        <taxon>Actinomycetota</taxon>
        <taxon>Actinomycetes</taxon>
        <taxon>Micrococcales</taxon>
        <taxon>Micrococcaceae</taxon>
        <taxon>Arthrobacter</taxon>
    </lineage>
</organism>
<dbReference type="InterPro" id="IPR024344">
    <property type="entry name" value="MDMPI_metal-binding"/>
</dbReference>
<dbReference type="Gene3D" id="1.20.120.450">
    <property type="entry name" value="dinb family like domain"/>
    <property type="match status" value="1"/>
</dbReference>
<accession>A0ABV8R553</accession>
<dbReference type="NCBIfam" id="TIGR03083">
    <property type="entry name" value="maleylpyruvate isomerase family mycothiol-dependent enzyme"/>
    <property type="match status" value="1"/>
</dbReference>
<name>A0ABV8R553_9MICC</name>